<dbReference type="SUPFAM" id="SSF57783">
    <property type="entry name" value="Zinc beta-ribbon"/>
    <property type="match status" value="1"/>
</dbReference>
<comment type="caution">
    <text evidence="1">The sequence shown here is derived from an EMBL/GenBank/DDBJ whole genome shotgun (WGS) entry which is preliminary data.</text>
</comment>
<dbReference type="GO" id="GO:0006260">
    <property type="term" value="P:DNA replication"/>
    <property type="evidence" value="ECO:0007669"/>
    <property type="project" value="InterPro"/>
</dbReference>
<dbReference type="Gene3D" id="3.90.580.10">
    <property type="entry name" value="Zinc finger, CHC2-type domain"/>
    <property type="match status" value="1"/>
</dbReference>
<dbReference type="GO" id="GO:0008270">
    <property type="term" value="F:zinc ion binding"/>
    <property type="evidence" value="ECO:0007669"/>
    <property type="project" value="InterPro"/>
</dbReference>
<dbReference type="InterPro" id="IPR036977">
    <property type="entry name" value="DNA_primase_Znf_CHC2"/>
</dbReference>
<dbReference type="EMBL" id="JFHR01000003">
    <property type="protein sequence ID" value="KEQ55159.1"/>
    <property type="molecule type" value="Genomic_DNA"/>
</dbReference>
<evidence type="ECO:0008006" key="3">
    <source>
        <dbReference type="Google" id="ProtNLM"/>
    </source>
</evidence>
<evidence type="ECO:0000313" key="2">
    <source>
        <dbReference type="Proteomes" id="UP000028411"/>
    </source>
</evidence>
<gene>
    <name evidence="1" type="ORF">BV95_00708</name>
</gene>
<evidence type="ECO:0000313" key="1">
    <source>
        <dbReference type="EMBL" id="KEQ55159.1"/>
    </source>
</evidence>
<dbReference type="eggNOG" id="COG4643">
    <property type="taxonomic scope" value="Bacteria"/>
</dbReference>
<dbReference type="GO" id="GO:0003677">
    <property type="term" value="F:DNA binding"/>
    <property type="evidence" value="ECO:0007669"/>
    <property type="project" value="InterPro"/>
</dbReference>
<dbReference type="PATRIC" id="fig|46429.4.peg.688"/>
<organism evidence="1 2">
    <name type="scientific">Sphingobium chlorophenolicum</name>
    <dbReference type="NCBI Taxonomy" id="46429"/>
    <lineage>
        <taxon>Bacteria</taxon>
        <taxon>Pseudomonadati</taxon>
        <taxon>Pseudomonadota</taxon>
        <taxon>Alphaproteobacteria</taxon>
        <taxon>Sphingomonadales</taxon>
        <taxon>Sphingomonadaceae</taxon>
        <taxon>Sphingobium</taxon>
    </lineage>
</organism>
<proteinExistence type="predicted"/>
<accession>A0A081RIY6</accession>
<protein>
    <recommendedName>
        <fullName evidence="3">Virulence-associated protein E</fullName>
    </recommendedName>
</protein>
<dbReference type="Proteomes" id="UP000028411">
    <property type="component" value="Unassembled WGS sequence"/>
</dbReference>
<name>A0A081RIY6_SPHCR</name>
<reference evidence="1 2" key="1">
    <citation type="submission" date="2014-02" db="EMBL/GenBank/DDBJ databases">
        <title>Whole genome sequence of Sphingobium chlorophenolicum NBRC 16172.</title>
        <authorList>
            <person name="Gan H.M."/>
            <person name="Gan H.Y."/>
            <person name="Chew T.H."/>
            <person name="Savka M.A."/>
        </authorList>
    </citation>
    <scope>NUCLEOTIDE SEQUENCE [LARGE SCALE GENOMIC DNA]</scope>
    <source>
        <strain evidence="1 2">NBRC 16172</strain>
    </source>
</reference>
<dbReference type="AlphaFoldDB" id="A0A081RIY6"/>
<sequence length="109" mass="11844">MALTAERPSQQLIDLVGALGGTWHGRTAMCLCPAHSDSTPSLSIRQGNRGILVTCFAGCDREDVLRELRRVPIRDHFSYTDTPAVSSGNASRLWDDALSLGGTLAERYL</sequence>